<dbReference type="Proteomes" id="UP000005222">
    <property type="component" value="Chromosome L"/>
</dbReference>
<reference evidence="10" key="1">
    <citation type="submission" date="2011-10" db="EMBL/GenBank/DDBJ databases">
        <authorList>
            <person name="Genoscope - CEA"/>
        </authorList>
    </citation>
    <scope>NUCLEOTIDE SEQUENCE</scope>
</reference>
<accession>G8Y837</accession>
<dbReference type="AlphaFoldDB" id="G8Y837"/>
<evidence type="ECO:0000313" key="10">
    <source>
        <dbReference type="EMBL" id="CCE84767.1"/>
    </source>
</evidence>
<dbReference type="GO" id="GO:0007032">
    <property type="term" value="P:endosome organization"/>
    <property type="evidence" value="ECO:0007669"/>
    <property type="project" value="TreeGrafter"/>
</dbReference>
<dbReference type="PANTHER" id="PTHR12865:SF1">
    <property type="entry name" value="PHOSPHATIDYLINOSITOL 4-KINASE TYPE 2"/>
    <property type="match status" value="1"/>
</dbReference>
<sequence>MSGHMDDGKSLEENNYNTDDINYDSILTFHGNNSTTNDNLIKTPENSCGISEPLARSLNADVLNLHSPKTPGSLPNYSNKHLARESLLKYKSQPATRRSSSTSLNQLNKFTKAYIIPAAKWAYSPLSYHNSKSKRRFTGGYQIEYSVFRPVKGIKPIENEREFSAHKLSIQQQMSLSPLYEENIMTTEEFAMLYDRLTYLIEVDGISPQRISQGSSGSYFIYEVKNSNTGEPVIEVSGVFKPKDEEPYGPLSPKWSKWLHRTFFPCFFGRSCLIPNLGYISEVAASVLDQQLLSFIVPHTEISYFRSKSFYYSYWNRNKEESKLPYKIGSFQCYLRGYSEAQAWLKRYPIPYDISLLPESCEVLVDFNESNYDDKFFWNARSLDQFREEIEKLVILDYIMRNTDRGLDNWMIKIEWHEVLLREHKKITPIIKIGAIDSGLAFPWKHPDEWRSFPFGWLFLPMSIIGRPFSARTRNHYLPLLTSTYWWEATIKRLKDVFKQDNDFSERMWLKQLSVLKGQAYNVVEVLKLRHAGPLELTRRENLLVWDDEMSVPVEVDNDILHNAMETSIYGISSNLSAANTNDNNTKDKKVINKDSHDETSPLLLDNSSLGSPYNKDHRLRMSGFEYNLSHNHDTMNDNDARWTNAKKVVIERLDKVNSKPPVFTWC</sequence>
<organism evidence="10 11">
    <name type="scientific">Pichia sorbitophila (strain ATCC MYA-4447 / BCRC 22081 / CBS 7064 / NBRC 10061 / NRRL Y-12695)</name>
    <name type="common">Hybrid yeast</name>
    <dbReference type="NCBI Taxonomy" id="559304"/>
    <lineage>
        <taxon>Eukaryota</taxon>
        <taxon>Fungi</taxon>
        <taxon>Dikarya</taxon>
        <taxon>Ascomycota</taxon>
        <taxon>Saccharomycotina</taxon>
        <taxon>Pichiomycetes</taxon>
        <taxon>Debaryomycetaceae</taxon>
        <taxon>Millerozyma</taxon>
    </lineage>
</organism>
<dbReference type="PROSITE" id="PS50290">
    <property type="entry name" value="PI3_4_KINASE_3"/>
    <property type="match status" value="1"/>
</dbReference>
<feature type="domain" description="PI3K/PI4K catalytic" evidence="8">
    <location>
        <begin position="205"/>
        <end position="558"/>
    </location>
</feature>
<evidence type="ECO:0000313" key="11">
    <source>
        <dbReference type="Proteomes" id="UP000005222"/>
    </source>
</evidence>
<name>G8Y837_PICSO</name>
<comment type="similarity">
    <text evidence="7">Belongs to the PI3/PI4-kinase family.</text>
</comment>
<dbReference type="GO" id="GO:0046854">
    <property type="term" value="P:phosphatidylinositol phosphate biosynthetic process"/>
    <property type="evidence" value="ECO:0007669"/>
    <property type="project" value="UniProtKB-UniRule"/>
</dbReference>
<evidence type="ECO:0000256" key="5">
    <source>
        <dbReference type="ARBA" id="ARBA00022840"/>
    </source>
</evidence>
<comment type="catalytic activity">
    <reaction evidence="7">
        <text>a 1,2-diacyl-sn-glycero-3-phospho-(1D-myo-inositol) + ATP = a 1,2-diacyl-sn-glycero-3-phospho-(1D-myo-inositol 4-phosphate) + ADP + H(+)</text>
        <dbReference type="Rhea" id="RHEA:19877"/>
        <dbReference type="ChEBI" id="CHEBI:15378"/>
        <dbReference type="ChEBI" id="CHEBI:30616"/>
        <dbReference type="ChEBI" id="CHEBI:57880"/>
        <dbReference type="ChEBI" id="CHEBI:58178"/>
        <dbReference type="ChEBI" id="CHEBI:456216"/>
        <dbReference type="EC" id="2.7.1.67"/>
    </reaction>
</comment>
<dbReference type="InterPro" id="IPR039756">
    <property type="entry name" value="Lsb6/PI4K2"/>
</dbReference>
<evidence type="ECO:0000256" key="7">
    <source>
        <dbReference type="RuleBase" id="RU367084"/>
    </source>
</evidence>
<dbReference type="OrthoDB" id="3349449at2759"/>
<dbReference type="GO" id="GO:0004430">
    <property type="term" value="F:1-phosphatidylinositol 4-kinase activity"/>
    <property type="evidence" value="ECO:0007669"/>
    <property type="project" value="UniProtKB-UniRule"/>
</dbReference>
<evidence type="ECO:0000256" key="3">
    <source>
        <dbReference type="ARBA" id="ARBA00022741"/>
    </source>
</evidence>
<dbReference type="FunCoup" id="G8Y837">
    <property type="interactions" value="414"/>
</dbReference>
<keyword evidence="6" id="KW-0472">Membrane</keyword>
<keyword evidence="2 7" id="KW-0808">Transferase</keyword>
<dbReference type="PROSITE" id="PS00916">
    <property type="entry name" value="PI3_4_KINASE_2"/>
    <property type="match status" value="1"/>
</dbReference>
<dbReference type="STRING" id="559304.G8Y837"/>
<dbReference type="GO" id="GO:0005524">
    <property type="term" value="F:ATP binding"/>
    <property type="evidence" value="ECO:0007669"/>
    <property type="project" value="UniProtKB-UniRule"/>
</dbReference>
<dbReference type="InterPro" id="IPR018936">
    <property type="entry name" value="PI3/4_kinase_CS"/>
</dbReference>
<gene>
    <name evidence="10" type="primary">Piso0_004322</name>
    <name evidence="9" type="ORF">GNLVRS01_PISO0K14332g</name>
    <name evidence="10" type="ORF">GNLVRS01_PISO0L14333g</name>
</gene>
<dbReference type="GO" id="GO:0000329">
    <property type="term" value="C:fungal-type vacuole membrane"/>
    <property type="evidence" value="ECO:0007669"/>
    <property type="project" value="TreeGrafter"/>
</dbReference>
<evidence type="ECO:0000313" key="9">
    <source>
        <dbReference type="EMBL" id="CCE83736.1"/>
    </source>
</evidence>
<dbReference type="InterPro" id="IPR000403">
    <property type="entry name" value="PI3/4_kinase_cat_dom"/>
</dbReference>
<dbReference type="HOGENOM" id="CLU_009049_1_0_1"/>
<keyword evidence="4 7" id="KW-0418">Kinase</keyword>
<evidence type="ECO:0000256" key="6">
    <source>
        <dbReference type="ARBA" id="ARBA00023136"/>
    </source>
</evidence>
<dbReference type="Proteomes" id="UP000005222">
    <property type="component" value="Chromosome K"/>
</dbReference>
<keyword evidence="1 7" id="KW-1003">Cell membrane</keyword>
<dbReference type="GO" id="GO:0005886">
    <property type="term" value="C:plasma membrane"/>
    <property type="evidence" value="ECO:0007669"/>
    <property type="project" value="UniProtKB-SubCell"/>
</dbReference>
<dbReference type="GO" id="GO:0005802">
    <property type="term" value="C:trans-Golgi network"/>
    <property type="evidence" value="ECO:0007669"/>
    <property type="project" value="TreeGrafter"/>
</dbReference>
<dbReference type="EMBL" id="FO082048">
    <property type="protein sequence ID" value="CCE84767.1"/>
    <property type="molecule type" value="Genomic_DNA"/>
</dbReference>
<keyword evidence="11" id="KW-1185">Reference proteome</keyword>
<dbReference type="eggNOG" id="KOG2381">
    <property type="taxonomic scope" value="Eukaryota"/>
</dbReference>
<evidence type="ECO:0000256" key="2">
    <source>
        <dbReference type="ARBA" id="ARBA00022679"/>
    </source>
</evidence>
<dbReference type="GO" id="GO:0005768">
    <property type="term" value="C:endosome"/>
    <property type="evidence" value="ECO:0007669"/>
    <property type="project" value="UniProtKB-UniRule"/>
</dbReference>
<dbReference type="EMBL" id="FO082049">
    <property type="protein sequence ID" value="CCE83736.1"/>
    <property type="molecule type" value="Genomic_DNA"/>
</dbReference>
<evidence type="ECO:0000256" key="1">
    <source>
        <dbReference type="ARBA" id="ARBA00022475"/>
    </source>
</evidence>
<comment type="subcellular location">
    <subcellularLocation>
        <location evidence="7">Cell membrane</location>
        <topology evidence="7">Peripheral membrane protein</topology>
    </subcellularLocation>
    <subcellularLocation>
        <location evidence="7">Vacuole membrane</location>
        <topology evidence="7">Peripheral membrane protein</topology>
    </subcellularLocation>
</comment>
<evidence type="ECO:0000256" key="4">
    <source>
        <dbReference type="ARBA" id="ARBA00022777"/>
    </source>
</evidence>
<keyword evidence="3 7" id="KW-0547">Nucleotide-binding</keyword>
<reference evidence="11" key="2">
    <citation type="journal article" date="2012" name="G3 (Bethesda)">
        <title>Pichia sorbitophila, an interspecies yeast hybrid reveals early steps of genome resolution following polyploidization.</title>
        <authorList>
            <person name="Leh Louis V."/>
            <person name="Despons L."/>
            <person name="Friedrich A."/>
            <person name="Martin T."/>
            <person name="Durrens P."/>
            <person name="Casaregola S."/>
            <person name="Neuveglise C."/>
            <person name="Fairhead C."/>
            <person name="Marck C."/>
            <person name="Cruz J.A."/>
            <person name="Straub M.L."/>
            <person name="Kugler V."/>
            <person name="Sacerdot C."/>
            <person name="Uzunov Z."/>
            <person name="Thierry A."/>
            <person name="Weiss S."/>
            <person name="Bleykasten C."/>
            <person name="De Montigny J."/>
            <person name="Jacques N."/>
            <person name="Jung P."/>
            <person name="Lemaire M."/>
            <person name="Mallet S."/>
            <person name="Morel G."/>
            <person name="Richard G.F."/>
            <person name="Sarkar A."/>
            <person name="Savel G."/>
            <person name="Schacherer J."/>
            <person name="Seret M.L."/>
            <person name="Talla E."/>
            <person name="Samson G."/>
            <person name="Jubin C."/>
            <person name="Poulain J."/>
            <person name="Vacherie B."/>
            <person name="Barbe V."/>
            <person name="Pelletier E."/>
            <person name="Sherman D.J."/>
            <person name="Westhof E."/>
            <person name="Weissenbach J."/>
            <person name="Baret P.V."/>
            <person name="Wincker P."/>
            <person name="Gaillardin C."/>
            <person name="Dujon B."/>
            <person name="Souciet J.L."/>
        </authorList>
    </citation>
    <scope>NUCLEOTIDE SEQUENCE [LARGE SCALE GENOMIC DNA]</scope>
    <source>
        <strain evidence="11">ATCC MYA-4447 / BCRC 22081 / CBS 7064 / NBRC 10061 / NRRL Y-12695</strain>
    </source>
</reference>
<dbReference type="PANTHER" id="PTHR12865">
    <property type="entry name" value="PHOSPHATIDYLINOSITOL 4-KINASE TYPE-II"/>
    <property type="match status" value="1"/>
</dbReference>
<protein>
    <recommendedName>
        <fullName evidence="7">Phosphatidylinositol 4-kinase</fullName>
        <ecNumber evidence="7">2.7.1.67</ecNumber>
    </recommendedName>
</protein>
<comment type="cofactor">
    <cofactor evidence="7">
        <name>Mg(2+)</name>
        <dbReference type="ChEBI" id="CHEBI:18420"/>
    </cofactor>
    <cofactor evidence="7">
        <name>Mn(2+)</name>
        <dbReference type="ChEBI" id="CHEBI:29035"/>
    </cofactor>
</comment>
<dbReference type="GO" id="GO:0007030">
    <property type="term" value="P:Golgi organization"/>
    <property type="evidence" value="ECO:0007669"/>
    <property type="project" value="TreeGrafter"/>
</dbReference>
<keyword evidence="5 7" id="KW-0067">ATP-binding</keyword>
<dbReference type="Pfam" id="PF00454">
    <property type="entry name" value="PI3_PI4_kinase"/>
    <property type="match status" value="1"/>
</dbReference>
<dbReference type="EC" id="2.7.1.67" evidence="7"/>
<evidence type="ECO:0000259" key="8">
    <source>
        <dbReference type="PROSITE" id="PS50290"/>
    </source>
</evidence>
<proteinExistence type="inferred from homology"/>
<dbReference type="InParanoid" id="G8Y837"/>